<reference evidence="4 5" key="1">
    <citation type="journal article" date="2024" name="Nat. Commun.">
        <title>Phylogenomics reveals the evolutionary origins of lichenization in chlorophyte algae.</title>
        <authorList>
            <person name="Puginier C."/>
            <person name="Libourel C."/>
            <person name="Otte J."/>
            <person name="Skaloud P."/>
            <person name="Haon M."/>
            <person name="Grisel S."/>
            <person name="Petersen M."/>
            <person name="Berrin J.G."/>
            <person name="Delaux P.M."/>
            <person name="Dal Grande F."/>
            <person name="Keller J."/>
        </authorList>
    </citation>
    <scope>NUCLEOTIDE SEQUENCE [LARGE SCALE GENOMIC DNA]</scope>
    <source>
        <strain evidence="4 5">SAG 2145</strain>
    </source>
</reference>
<dbReference type="GO" id="GO:0015095">
    <property type="term" value="F:magnesium ion transmembrane transporter activity"/>
    <property type="evidence" value="ECO:0007669"/>
    <property type="project" value="TreeGrafter"/>
</dbReference>
<feature type="transmembrane region" description="Helical" evidence="2">
    <location>
        <begin position="507"/>
        <end position="526"/>
    </location>
</feature>
<evidence type="ECO:0000256" key="3">
    <source>
        <dbReference type="SAM" id="MobiDB-lite"/>
    </source>
</evidence>
<dbReference type="EMBL" id="JALJOS010000020">
    <property type="protein sequence ID" value="KAK9826625.1"/>
    <property type="molecule type" value="Genomic_DNA"/>
</dbReference>
<dbReference type="Pfam" id="PF22099">
    <property type="entry name" value="MRS2-like"/>
    <property type="match status" value="1"/>
</dbReference>
<keyword evidence="2" id="KW-0406">Ion transport</keyword>
<comment type="function">
    <text evidence="2">Magnesium transporter that may mediate the influx of magnesium.</text>
</comment>
<feature type="transmembrane region" description="Helical" evidence="2">
    <location>
        <begin position="463"/>
        <end position="487"/>
    </location>
</feature>
<feature type="region of interest" description="Disordered" evidence="3">
    <location>
        <begin position="248"/>
        <end position="388"/>
    </location>
</feature>
<comment type="similarity">
    <text evidence="1 2">Belongs to the CorA metal ion transporter (MIT) (TC 1.A.35.5) family.</text>
</comment>
<evidence type="ECO:0000313" key="4">
    <source>
        <dbReference type="EMBL" id="KAK9826625.1"/>
    </source>
</evidence>
<comment type="subcellular location">
    <subcellularLocation>
        <location evidence="2">Membrane</location>
        <topology evidence="2">Multi-pass membrane protein</topology>
    </subcellularLocation>
</comment>
<name>A0AAW1QZB7_9CHLO</name>
<keyword evidence="2" id="KW-0460">Magnesium</keyword>
<keyword evidence="2" id="KW-1133">Transmembrane helix</keyword>
<feature type="compositionally biased region" description="Basic residues" evidence="3">
    <location>
        <begin position="374"/>
        <end position="388"/>
    </location>
</feature>
<dbReference type="PANTHER" id="PTHR13890:SF31">
    <property type="entry name" value="MAGNESIUM TRANSPORTER MRS2-2-RELATED"/>
    <property type="match status" value="1"/>
</dbReference>
<evidence type="ECO:0000256" key="1">
    <source>
        <dbReference type="ARBA" id="ARBA00007535"/>
    </source>
</evidence>
<dbReference type="GO" id="GO:0016020">
    <property type="term" value="C:membrane"/>
    <property type="evidence" value="ECO:0007669"/>
    <property type="project" value="UniProtKB-SubCell"/>
</dbReference>
<dbReference type="PANTHER" id="PTHR13890">
    <property type="entry name" value="RNA SPLICING PROTEIN MRS2, MITOCHONDRIAL"/>
    <property type="match status" value="1"/>
</dbReference>
<protein>
    <recommendedName>
        <fullName evidence="2">Magnesium transporter</fullName>
    </recommendedName>
</protein>
<keyword evidence="2" id="KW-0812">Transmembrane</keyword>
<evidence type="ECO:0000313" key="5">
    <source>
        <dbReference type="Proteomes" id="UP001438707"/>
    </source>
</evidence>
<keyword evidence="2" id="KW-0813">Transport</keyword>
<dbReference type="InterPro" id="IPR039204">
    <property type="entry name" value="MRS2-like"/>
</dbReference>
<feature type="compositionally biased region" description="Basic and acidic residues" evidence="3">
    <location>
        <begin position="268"/>
        <end position="282"/>
    </location>
</feature>
<dbReference type="Gene3D" id="1.20.58.340">
    <property type="entry name" value="Magnesium transport protein CorA, transmembrane region"/>
    <property type="match status" value="2"/>
</dbReference>
<dbReference type="Proteomes" id="UP001438707">
    <property type="component" value="Unassembled WGS sequence"/>
</dbReference>
<keyword evidence="2" id="KW-0472">Membrane</keyword>
<proteinExistence type="inferred from homology"/>
<comment type="caution">
    <text evidence="4">The sequence shown here is derived from an EMBL/GenBank/DDBJ whole genome shotgun (WGS) entry which is preliminary data.</text>
</comment>
<evidence type="ECO:0000256" key="2">
    <source>
        <dbReference type="RuleBase" id="RU366041"/>
    </source>
</evidence>
<dbReference type="Gene3D" id="2.40.128.330">
    <property type="match status" value="1"/>
</dbReference>
<accession>A0AAW1QZB7</accession>
<gene>
    <name evidence="4" type="ORF">WJX74_006505</name>
</gene>
<dbReference type="CDD" id="cd12823">
    <property type="entry name" value="Mrs2_Mfm1p-like"/>
    <property type="match status" value="1"/>
</dbReference>
<organism evidence="4 5">
    <name type="scientific">Apatococcus lobatus</name>
    <dbReference type="NCBI Taxonomy" id="904363"/>
    <lineage>
        <taxon>Eukaryota</taxon>
        <taxon>Viridiplantae</taxon>
        <taxon>Chlorophyta</taxon>
        <taxon>core chlorophytes</taxon>
        <taxon>Trebouxiophyceae</taxon>
        <taxon>Chlorellales</taxon>
        <taxon>Chlorellaceae</taxon>
        <taxon>Apatococcus</taxon>
    </lineage>
</organism>
<keyword evidence="5" id="KW-1185">Reference proteome</keyword>
<sequence>MAEEGGYIPLPSSDEFRTLELLDFDNFDHTTALTAPQQKDWLRIDAHGNLELTKVDKHAMVGDLGIHYRDLRTVDPLIATVYPASIFIRDRALVVNLECLRMIVCKDEVFVLGVPDLHASQPACMRPKLDHFFVKELVARLQAPTLSSAGLARVSSIDKRLPYELRALEAGLSCALRLLEGEVASLEAATQPRLERLLGRVSRVELDGVRQSKSNVGRMVSRMTHLKEELEDILDDDQDMADMYIGRREQAAEQQKAHRQASIASTFTDDHSELGDIDEHGPEPSGQGESNWSPSEEKQREAAASLAAKFGETGPHPIRRDNLGRPIEGSSPLPTAESAPDRLPHRPPLHPESQDTFNPAPSAPTMGHSNSAHAHQKTRHSKQPGKWHANRIHQIAAVLSKMDMDSGHGGPEDPNDFRSCENLIEAYFMQVDGLLGRLNSLEAKIRGTEDLINIELDHRRNELVALDLFVTAVMAMFAFVSMIGGIFGMNMKNGYEENRAAFKLTTWSSLVVSFLLFAGILAFARYKRLLFIPDPRTIG</sequence>
<dbReference type="AlphaFoldDB" id="A0AAW1QZB7"/>